<dbReference type="EC" id="3.2.1.1" evidence="6"/>
<keyword evidence="6" id="KW-0378">Hydrolase</keyword>
<keyword evidence="2 3" id="KW-0119">Carbohydrate metabolism</keyword>
<dbReference type="eggNOG" id="arCOG03284">
    <property type="taxonomic scope" value="Archaea"/>
</dbReference>
<evidence type="ECO:0000256" key="1">
    <source>
        <dbReference type="ARBA" id="ARBA00006821"/>
    </source>
</evidence>
<keyword evidence="7" id="KW-1185">Reference proteome</keyword>
<reference evidence="6 7" key="1">
    <citation type="journal article" date="2011" name="PLoS ONE">
        <title>The complete genome sequence of Thermoproteus tenax: a physiologically versatile member of the Crenarchaeota.</title>
        <authorList>
            <person name="Siebers B."/>
            <person name="Zaparty M."/>
            <person name="Raddatz G."/>
            <person name="Tjaden B."/>
            <person name="Albers S.V."/>
            <person name="Bell S.D."/>
            <person name="Blombach F."/>
            <person name="Kletzin A."/>
            <person name="Kyrpides N."/>
            <person name="Lanz C."/>
            <person name="Plagens A."/>
            <person name="Rampp M."/>
            <person name="Rosinus A."/>
            <person name="von Jan M."/>
            <person name="Makarova K.S."/>
            <person name="Klenk H.P."/>
            <person name="Schuster S.C."/>
            <person name="Hensel R."/>
        </authorList>
    </citation>
    <scope>NUCLEOTIDE SEQUENCE [LARGE SCALE GENOMIC DNA]</scope>
    <source>
        <strain evidence="7">ATCC 35583 / DSM 2078 / JCM 9277 / NBRC 100435 / Kra 1</strain>
    </source>
</reference>
<feature type="transmembrane region" description="Helical" evidence="4">
    <location>
        <begin position="666"/>
        <end position="685"/>
    </location>
</feature>
<keyword evidence="6" id="KW-0326">Glycosidase</keyword>
<keyword evidence="4" id="KW-0472">Membrane</keyword>
<evidence type="ECO:0000256" key="3">
    <source>
        <dbReference type="RuleBase" id="RU361196"/>
    </source>
</evidence>
<gene>
    <name evidence="6" type="primary">amyA</name>
    <name evidence="6" type="ordered locus">TTX_1781</name>
</gene>
<evidence type="ECO:0000256" key="4">
    <source>
        <dbReference type="SAM" id="Phobius"/>
    </source>
</evidence>
<keyword evidence="4" id="KW-1133">Transmembrane helix</keyword>
<dbReference type="EMBL" id="FN869859">
    <property type="protein sequence ID" value="CCC82401.1"/>
    <property type="molecule type" value="Genomic_DNA"/>
</dbReference>
<organism evidence="6 7">
    <name type="scientific">Thermoproteus tenax (strain ATCC 35583 / DSM 2078 / JCM 9277 / NBRC 100435 / Kra 1)</name>
    <dbReference type="NCBI Taxonomy" id="768679"/>
    <lineage>
        <taxon>Archaea</taxon>
        <taxon>Thermoproteota</taxon>
        <taxon>Thermoprotei</taxon>
        <taxon>Thermoproteales</taxon>
        <taxon>Thermoproteaceae</taxon>
        <taxon>Thermoproteus</taxon>
    </lineage>
</organism>
<dbReference type="PANTHER" id="PTHR36306">
    <property type="entry name" value="ALPHA-AMYLASE-RELATED-RELATED"/>
    <property type="match status" value="1"/>
</dbReference>
<sequence length="689" mass="76445">MLSSTAASRACSRGYIAIYTYHGRGDLALAAPHIGGWGGGAVSAVDPPQLGLPIYSYPYSRYVYTEGQTVRISLDITSNAQLNVTAELHVGALKVARAVLLHAGNNKLELAFKAELPQGIYTPWLALIYGNATLLNETLPPLYVLNTTGKPPLSLVIVWNMHQPLYIEPNGTWAMPWVLLHTGEDFVWNRTLVGAYELQAMLLSEFDVNVTIDFTPVLLYQWEALLAEGPRGFRYIGEFPGNLTHDLRAIRRTLELYRELAREGRVEVMTVPFYHPLEAILYDEGWGEDILAQLIMGKAETYRVFGVNATCVWTPEMAFNMGLVHLYNQAGLNCTVLDADAFLSEATFINGTPTPYVPYVVEDAAGNYIYVLFRDTGLSNLFWFYFTLSDPSLVQQLLIQYLAKVYMQHPGAVVVVALDGENPLIENPYTGPRDLYAIYQALDEYSGRWLITQTVSQAIATHVRYAVTNLPESSWNLNLNNWNNGYPGKIMIWRKVAEARAYLSAFTGALGMRPSPVVTPNPADAPNSTDLLSTLWNYLYAAEGSDWTWQTGPPNFGPRWFSVQPLILTNAIIDAVRESLGRVKLVGVSSAGPYTVLEVYNGLNSSLHLRLGVGQRCEDVHLEPGLNFVEIQGTAQRIGVYLPQRFGCGLKIGEWTLPRGVPQTEAWIYLAPAVALAVILVALELRRAS</sequence>
<proteinExistence type="inferred from homology"/>
<dbReference type="KEGG" id="ttn:TTX_1781"/>
<evidence type="ECO:0000256" key="2">
    <source>
        <dbReference type="ARBA" id="ARBA00023277"/>
    </source>
</evidence>
<dbReference type="Pfam" id="PF03065">
    <property type="entry name" value="Glyco_hydro_57"/>
    <property type="match status" value="1"/>
</dbReference>
<feature type="domain" description="Glycoside hydrolase family 57 N-terminal" evidence="5">
    <location>
        <begin position="156"/>
        <end position="466"/>
    </location>
</feature>
<dbReference type="Proteomes" id="UP000002654">
    <property type="component" value="Chromosome"/>
</dbReference>
<dbReference type="Gene3D" id="3.20.110.10">
    <property type="entry name" value="Glycoside hydrolase 38, N terminal domain"/>
    <property type="match status" value="1"/>
</dbReference>
<dbReference type="SUPFAM" id="SSF88713">
    <property type="entry name" value="Glycoside hydrolase/deacetylase"/>
    <property type="match status" value="1"/>
</dbReference>
<dbReference type="PANTHER" id="PTHR36306:SF1">
    <property type="entry name" value="ALPHA-AMYLASE-RELATED"/>
    <property type="match status" value="1"/>
</dbReference>
<dbReference type="GO" id="GO:0004556">
    <property type="term" value="F:alpha-amylase activity"/>
    <property type="evidence" value="ECO:0007669"/>
    <property type="project" value="UniProtKB-EC"/>
</dbReference>
<keyword evidence="4" id="KW-0812">Transmembrane</keyword>
<comment type="similarity">
    <text evidence="1 3">Belongs to the glycosyl hydrolase 57 family.</text>
</comment>
<name>G4RLF6_THETK</name>
<dbReference type="GO" id="GO:0005975">
    <property type="term" value="P:carbohydrate metabolic process"/>
    <property type="evidence" value="ECO:0007669"/>
    <property type="project" value="InterPro"/>
</dbReference>
<evidence type="ECO:0000313" key="7">
    <source>
        <dbReference type="Proteomes" id="UP000002654"/>
    </source>
</evidence>
<dbReference type="InterPro" id="IPR004300">
    <property type="entry name" value="Glyco_hydro_57_N"/>
</dbReference>
<dbReference type="InterPro" id="IPR011330">
    <property type="entry name" value="Glyco_hydro/deAcase_b/a-brl"/>
</dbReference>
<dbReference type="InterPro" id="IPR052046">
    <property type="entry name" value="GH57_Enzymes"/>
</dbReference>
<dbReference type="AlphaFoldDB" id="G4RLF6"/>
<evidence type="ECO:0000313" key="6">
    <source>
        <dbReference type="EMBL" id="CCC82401.1"/>
    </source>
</evidence>
<evidence type="ECO:0000259" key="5">
    <source>
        <dbReference type="Pfam" id="PF03065"/>
    </source>
</evidence>
<dbReference type="InterPro" id="IPR027291">
    <property type="entry name" value="Glyco_hydro_38_N_sf"/>
</dbReference>
<dbReference type="PATRIC" id="fig|768679.9.peg.1803"/>
<accession>G4RLF6</accession>
<dbReference type="STRING" id="768679.TTX_1781"/>
<protein>
    <submittedName>
        <fullName evidence="6">Alpha-amylase/alpha-mannosidase</fullName>
        <ecNumber evidence="6">3.2.1.1</ecNumber>
    </submittedName>
</protein>
<dbReference type="PaxDb" id="768679-TTX_1781"/>
<dbReference type="HOGENOM" id="CLU_399374_0_0_2"/>